<dbReference type="PANTHER" id="PTHR10828:SF38">
    <property type="entry name" value="ARSENICAL-RESISTANCE PROTEIN 2-RELATED"/>
    <property type="match status" value="1"/>
</dbReference>
<dbReference type="Gene3D" id="3.40.250.10">
    <property type="entry name" value="Rhodanese-like domain"/>
    <property type="match status" value="1"/>
</dbReference>
<dbReference type="InterPro" id="IPR036873">
    <property type="entry name" value="Rhodanese-like_dom_sf"/>
</dbReference>
<evidence type="ECO:0000313" key="2">
    <source>
        <dbReference type="EMBL" id="CAL5970462.1"/>
    </source>
</evidence>
<keyword evidence="3" id="KW-1185">Reference proteome</keyword>
<dbReference type="PANTHER" id="PTHR10828">
    <property type="entry name" value="M-PHASE INDUCER PHOSPHATASE DUAL SPECIFICITY PHOSPHATASE CDC25"/>
    <property type="match status" value="1"/>
</dbReference>
<feature type="domain" description="Rhodanese" evidence="1">
    <location>
        <begin position="20"/>
        <end position="108"/>
    </location>
</feature>
<protein>
    <submittedName>
        <fullName evidence="2">Rhodanese-like_domain-containing protein</fullName>
    </submittedName>
</protein>
<dbReference type="EMBL" id="CAXDID020000001">
    <property type="protein sequence ID" value="CAL5970462.1"/>
    <property type="molecule type" value="Genomic_DNA"/>
</dbReference>
<gene>
    <name evidence="2" type="ORF">HINF_LOCUS402</name>
</gene>
<dbReference type="InterPro" id="IPR001763">
    <property type="entry name" value="Rhodanese-like_dom"/>
</dbReference>
<dbReference type="Pfam" id="PF00581">
    <property type="entry name" value="Rhodanese"/>
    <property type="match status" value="1"/>
</dbReference>
<sequence>MQYIEPDDIYKYVEKEGRKKWNKTLIIDARESYEYNNGHLKGSVNMPVVLIREQYNIIQIEQNDIIICYSQDSKQRGPYAAQLIKSLYPLKEVFVVKNGLNNILETIPFQYNDLSAWM</sequence>
<dbReference type="SMART" id="SM00450">
    <property type="entry name" value="RHOD"/>
    <property type="match status" value="1"/>
</dbReference>
<comment type="caution">
    <text evidence="2">The sequence shown here is derived from an EMBL/GenBank/DDBJ whole genome shotgun (WGS) entry which is preliminary data.</text>
</comment>
<dbReference type="SUPFAM" id="SSF52821">
    <property type="entry name" value="Rhodanese/Cell cycle control phosphatase"/>
    <property type="match status" value="1"/>
</dbReference>
<evidence type="ECO:0000313" key="3">
    <source>
        <dbReference type="Proteomes" id="UP001642409"/>
    </source>
</evidence>
<dbReference type="CDD" id="cd00158">
    <property type="entry name" value="RHOD"/>
    <property type="match status" value="1"/>
</dbReference>
<evidence type="ECO:0000259" key="1">
    <source>
        <dbReference type="PROSITE" id="PS50206"/>
    </source>
</evidence>
<accession>A0ABP1GIE8</accession>
<reference evidence="2 3" key="1">
    <citation type="submission" date="2024-07" db="EMBL/GenBank/DDBJ databases">
        <authorList>
            <person name="Akdeniz Z."/>
        </authorList>
    </citation>
    <scope>NUCLEOTIDE SEQUENCE [LARGE SCALE GENOMIC DNA]</scope>
</reference>
<dbReference type="PROSITE" id="PS50206">
    <property type="entry name" value="RHODANESE_3"/>
    <property type="match status" value="1"/>
</dbReference>
<organism evidence="2 3">
    <name type="scientific">Hexamita inflata</name>
    <dbReference type="NCBI Taxonomy" id="28002"/>
    <lineage>
        <taxon>Eukaryota</taxon>
        <taxon>Metamonada</taxon>
        <taxon>Diplomonadida</taxon>
        <taxon>Hexamitidae</taxon>
        <taxon>Hexamitinae</taxon>
        <taxon>Hexamita</taxon>
    </lineage>
</organism>
<name>A0ABP1GIE8_9EUKA</name>
<dbReference type="Proteomes" id="UP001642409">
    <property type="component" value="Unassembled WGS sequence"/>
</dbReference>
<proteinExistence type="predicted"/>